<gene>
    <name evidence="1" type="ORF">ABDJ40_05310</name>
</gene>
<reference evidence="1 2" key="1">
    <citation type="submission" date="2024-05" db="EMBL/GenBank/DDBJ databases">
        <title>Roseateles sp. 2.12 16S ribosomal RNA gene Genome sequencing and assembly.</title>
        <authorList>
            <person name="Woo H."/>
        </authorList>
    </citation>
    <scope>NUCLEOTIDE SEQUENCE [LARGE SCALE GENOMIC DNA]</scope>
    <source>
        <strain evidence="1 2">2.12</strain>
    </source>
</reference>
<dbReference type="GO" id="GO:0006508">
    <property type="term" value="P:proteolysis"/>
    <property type="evidence" value="ECO:0007669"/>
    <property type="project" value="UniProtKB-KW"/>
</dbReference>
<proteinExistence type="predicted"/>
<keyword evidence="2" id="KW-1185">Reference proteome</keyword>
<dbReference type="RefSeq" id="WP_347607011.1">
    <property type="nucleotide sequence ID" value="NZ_JBDPZC010000001.1"/>
</dbReference>
<protein>
    <submittedName>
        <fullName evidence="1">Serine protease</fullName>
    </submittedName>
</protein>
<evidence type="ECO:0000313" key="1">
    <source>
        <dbReference type="EMBL" id="MEO3712186.1"/>
    </source>
</evidence>
<keyword evidence="1" id="KW-0645">Protease</keyword>
<name>A0ABV0GAU5_9BURK</name>
<evidence type="ECO:0000313" key="2">
    <source>
        <dbReference type="Proteomes" id="UP001462640"/>
    </source>
</evidence>
<comment type="caution">
    <text evidence="1">The sequence shown here is derived from an EMBL/GenBank/DDBJ whole genome shotgun (WGS) entry which is preliminary data.</text>
</comment>
<dbReference type="EMBL" id="JBDPZC010000001">
    <property type="protein sequence ID" value="MEO3712186.1"/>
    <property type="molecule type" value="Genomic_DNA"/>
</dbReference>
<organism evidence="1 2">
    <name type="scientific">Roseateles flavus</name>
    <dbReference type="NCBI Taxonomy" id="3149041"/>
    <lineage>
        <taxon>Bacteria</taxon>
        <taxon>Pseudomonadati</taxon>
        <taxon>Pseudomonadota</taxon>
        <taxon>Betaproteobacteria</taxon>
        <taxon>Burkholderiales</taxon>
        <taxon>Sphaerotilaceae</taxon>
        <taxon>Roseateles</taxon>
    </lineage>
</organism>
<sequence>MKNLQEATERICELKGGMVALDALLPAVIDSLSAAGLLRLSASFDAHAETARTLMLHSEMSDIVLAAFEREVARHHAVLQRGLRMTPAPPKVASIDPMWLAVTPLEAFRGTQRLSRGSAFFYRKGDALFLVSTQSAFAGRCGQPVADRLEIEVAMDAHDANLRARCSLPLLSEGLPRWHAVQDQAGPTPVAALPIASTDLPEPAVILAFDETHIADFGEDIAIGDVISMIGFPESLSHAPHAVPIARSGAIASPHTWSFQGRACFLTDVVSSAGCGGAAVVRRRAISRSASAPLAWQLLAIHSGEPLEGAEAGASGADARLYRAWSAQSLRELQWP</sequence>
<dbReference type="Proteomes" id="UP001462640">
    <property type="component" value="Unassembled WGS sequence"/>
</dbReference>
<accession>A0ABV0GAU5</accession>
<dbReference type="GO" id="GO:0008233">
    <property type="term" value="F:peptidase activity"/>
    <property type="evidence" value="ECO:0007669"/>
    <property type="project" value="UniProtKB-KW"/>
</dbReference>
<keyword evidence="1" id="KW-0378">Hydrolase</keyword>